<protein>
    <submittedName>
        <fullName evidence="10">Multidrug transporter EmrE</fullName>
    </submittedName>
</protein>
<evidence type="ECO:0000256" key="1">
    <source>
        <dbReference type="ARBA" id="ARBA00004651"/>
    </source>
</evidence>
<keyword evidence="6 9" id="KW-0472">Membrane</keyword>
<dbReference type="FunFam" id="1.10.3730.20:FF:000001">
    <property type="entry name" value="Quaternary ammonium compound resistance transporter SugE"/>
    <property type="match status" value="1"/>
</dbReference>
<dbReference type="OrthoDB" id="9808638at2"/>
<evidence type="ECO:0000256" key="2">
    <source>
        <dbReference type="ARBA" id="ARBA00022448"/>
    </source>
</evidence>
<dbReference type="EMBL" id="OOGT01000147">
    <property type="protein sequence ID" value="SPL71552.1"/>
    <property type="molecule type" value="Genomic_DNA"/>
</dbReference>
<dbReference type="RefSeq" id="WP_121974972.1">
    <property type="nucleotide sequence ID" value="NZ_OOGT01000147.1"/>
</dbReference>
<evidence type="ECO:0000256" key="6">
    <source>
        <dbReference type="ARBA" id="ARBA00023136"/>
    </source>
</evidence>
<evidence type="ECO:0000256" key="7">
    <source>
        <dbReference type="ARBA" id="ARBA00038032"/>
    </source>
</evidence>
<keyword evidence="11" id="KW-1185">Reference proteome</keyword>
<reference evidence="11" key="1">
    <citation type="submission" date="2018-03" db="EMBL/GenBank/DDBJ databases">
        <authorList>
            <person name="Blom J."/>
        </authorList>
    </citation>
    <scope>NUCLEOTIDE SEQUENCE [LARGE SCALE GENOMIC DNA]</scope>
    <source>
        <strain evidence="11">KPC-SM-21</strain>
    </source>
</reference>
<dbReference type="AlphaFoldDB" id="A0A2U3N1L1"/>
<name>A0A2U3N1L1_9GAMM</name>
<organism evidence="10 11">
    <name type="scientific">Acinetobacter stercoris</name>
    <dbReference type="NCBI Taxonomy" id="2126983"/>
    <lineage>
        <taxon>Bacteria</taxon>
        <taxon>Pseudomonadati</taxon>
        <taxon>Pseudomonadota</taxon>
        <taxon>Gammaproteobacteria</taxon>
        <taxon>Moraxellales</taxon>
        <taxon>Moraxellaceae</taxon>
        <taxon>Acinetobacter</taxon>
    </lineage>
</organism>
<dbReference type="FunCoup" id="A0A2U3N1L1">
    <property type="interactions" value="128"/>
</dbReference>
<dbReference type="PANTHER" id="PTHR30561:SF1">
    <property type="entry name" value="MULTIDRUG TRANSPORTER EMRE"/>
    <property type="match status" value="1"/>
</dbReference>
<keyword evidence="5 9" id="KW-1133">Transmembrane helix</keyword>
<accession>A0A2U3N1L1</accession>
<evidence type="ECO:0000256" key="5">
    <source>
        <dbReference type="ARBA" id="ARBA00022989"/>
    </source>
</evidence>
<dbReference type="GO" id="GO:0031460">
    <property type="term" value="P:glycine betaine transport"/>
    <property type="evidence" value="ECO:0007669"/>
    <property type="project" value="TreeGrafter"/>
</dbReference>
<sequence>MNTLVLAYIYLACAIISEVAGSTFIVKSDGFTKLAPSIAVLVLYSIAFYLLSQVVKVIPLGITYAIWAGVGIILTAIIGVIVFRQALDLAAMIGIALIISGVIVINLFSHTAGH</sequence>
<dbReference type="Proteomes" id="UP000245974">
    <property type="component" value="Unassembled WGS sequence"/>
</dbReference>
<evidence type="ECO:0000313" key="11">
    <source>
        <dbReference type="Proteomes" id="UP000245974"/>
    </source>
</evidence>
<dbReference type="PANTHER" id="PTHR30561">
    <property type="entry name" value="SMR FAMILY PROTON-DEPENDENT DRUG EFFLUX TRANSPORTER SUGE"/>
    <property type="match status" value="1"/>
</dbReference>
<comment type="subcellular location">
    <subcellularLocation>
        <location evidence="1 8">Cell membrane</location>
        <topology evidence="1 8">Multi-pass membrane protein</topology>
    </subcellularLocation>
</comment>
<dbReference type="SUPFAM" id="SSF103481">
    <property type="entry name" value="Multidrug resistance efflux transporter EmrE"/>
    <property type="match status" value="1"/>
</dbReference>
<evidence type="ECO:0000256" key="9">
    <source>
        <dbReference type="SAM" id="Phobius"/>
    </source>
</evidence>
<feature type="transmembrane region" description="Helical" evidence="9">
    <location>
        <begin position="89"/>
        <end position="108"/>
    </location>
</feature>
<dbReference type="InParanoid" id="A0A2U3N1L1"/>
<dbReference type="GO" id="GO:1990961">
    <property type="term" value="P:xenobiotic detoxification by transmembrane export across the plasma membrane"/>
    <property type="evidence" value="ECO:0007669"/>
    <property type="project" value="UniProtKB-ARBA"/>
</dbReference>
<dbReference type="GO" id="GO:0005886">
    <property type="term" value="C:plasma membrane"/>
    <property type="evidence" value="ECO:0007669"/>
    <property type="project" value="UniProtKB-SubCell"/>
</dbReference>
<feature type="transmembrane region" description="Helical" evidence="9">
    <location>
        <begin position="31"/>
        <end position="52"/>
    </location>
</feature>
<evidence type="ECO:0000256" key="3">
    <source>
        <dbReference type="ARBA" id="ARBA00022475"/>
    </source>
</evidence>
<dbReference type="GO" id="GO:0015199">
    <property type="term" value="F:amino-acid betaine transmembrane transporter activity"/>
    <property type="evidence" value="ECO:0007669"/>
    <property type="project" value="TreeGrafter"/>
</dbReference>
<comment type="similarity">
    <text evidence="7 8">Belongs to the drug/metabolite transporter (DMT) superfamily. Small multidrug resistance (SMR) (TC 2.A.7.1) family.</text>
</comment>
<dbReference type="Pfam" id="PF00893">
    <property type="entry name" value="Multi_Drug_Res"/>
    <property type="match status" value="1"/>
</dbReference>
<gene>
    <name evidence="10" type="primary">emrE_1</name>
    <name evidence="10" type="ORF">KPC_2730</name>
</gene>
<evidence type="ECO:0000256" key="4">
    <source>
        <dbReference type="ARBA" id="ARBA00022692"/>
    </source>
</evidence>
<proteinExistence type="inferred from homology"/>
<dbReference type="GO" id="GO:0015220">
    <property type="term" value="F:choline transmembrane transporter activity"/>
    <property type="evidence" value="ECO:0007669"/>
    <property type="project" value="TreeGrafter"/>
</dbReference>
<keyword evidence="3" id="KW-1003">Cell membrane</keyword>
<evidence type="ECO:0000313" key="10">
    <source>
        <dbReference type="EMBL" id="SPL71552.1"/>
    </source>
</evidence>
<dbReference type="GO" id="GO:0015297">
    <property type="term" value="F:antiporter activity"/>
    <property type="evidence" value="ECO:0007669"/>
    <property type="project" value="TreeGrafter"/>
</dbReference>
<dbReference type="Gene3D" id="1.10.3730.20">
    <property type="match status" value="1"/>
</dbReference>
<dbReference type="InterPro" id="IPR037185">
    <property type="entry name" value="EmrE-like"/>
</dbReference>
<feature type="transmembrane region" description="Helical" evidence="9">
    <location>
        <begin position="64"/>
        <end position="83"/>
    </location>
</feature>
<keyword evidence="4 8" id="KW-0812">Transmembrane</keyword>
<dbReference type="InterPro" id="IPR045324">
    <property type="entry name" value="Small_multidrug_res"/>
</dbReference>
<keyword evidence="2" id="KW-0813">Transport</keyword>
<dbReference type="InterPro" id="IPR000390">
    <property type="entry name" value="Small_drug/metabolite_transptr"/>
</dbReference>
<evidence type="ECO:0000256" key="8">
    <source>
        <dbReference type="RuleBase" id="RU003942"/>
    </source>
</evidence>